<dbReference type="PROSITE" id="PS00018">
    <property type="entry name" value="EF_HAND_1"/>
    <property type="match status" value="1"/>
</dbReference>
<dbReference type="GO" id="GO:0005509">
    <property type="term" value="F:calcium ion binding"/>
    <property type="evidence" value="ECO:0007669"/>
    <property type="project" value="InterPro"/>
</dbReference>
<feature type="transmembrane region" description="Helical" evidence="5">
    <location>
        <begin position="397"/>
        <end position="418"/>
    </location>
</feature>
<keyword evidence="8" id="KW-1185">Reference proteome</keyword>
<proteinExistence type="predicted"/>
<dbReference type="EMBL" id="JAGXEW010000020">
    <property type="protein sequence ID" value="KAK1160404.1"/>
    <property type="molecule type" value="Genomic_DNA"/>
</dbReference>
<gene>
    <name evidence="7" type="ORF">AOXY_G20592</name>
</gene>
<evidence type="ECO:0000256" key="3">
    <source>
        <dbReference type="ARBA" id="ARBA00022837"/>
    </source>
</evidence>
<dbReference type="PANTHER" id="PTHR47500">
    <property type="entry name" value="EF-HAND CALCIUM-BINDING DOMAIN-CONTAINING PROTEIN"/>
    <property type="match status" value="1"/>
</dbReference>
<keyword evidence="5" id="KW-1133">Transmembrane helix</keyword>
<dbReference type="GO" id="GO:0043226">
    <property type="term" value="C:organelle"/>
    <property type="evidence" value="ECO:0007669"/>
    <property type="project" value="UniProtKB-ARBA"/>
</dbReference>
<evidence type="ECO:0000256" key="1">
    <source>
        <dbReference type="ARBA" id="ARBA00022723"/>
    </source>
</evidence>
<feature type="transmembrane region" description="Helical" evidence="5">
    <location>
        <begin position="460"/>
        <end position="481"/>
    </location>
</feature>
<feature type="transmembrane region" description="Helical" evidence="5">
    <location>
        <begin position="586"/>
        <end position="606"/>
    </location>
</feature>
<reference evidence="7" key="1">
    <citation type="submission" date="2022-02" db="EMBL/GenBank/DDBJ databases">
        <title>Atlantic sturgeon de novo genome assembly.</title>
        <authorList>
            <person name="Stock M."/>
            <person name="Klopp C."/>
            <person name="Guiguen Y."/>
            <person name="Cabau C."/>
            <person name="Parinello H."/>
            <person name="Santidrian Yebra-Pimentel E."/>
            <person name="Kuhl H."/>
            <person name="Dirks R.P."/>
            <person name="Guessner J."/>
            <person name="Wuertz S."/>
            <person name="Du K."/>
            <person name="Schartl M."/>
        </authorList>
    </citation>
    <scope>NUCLEOTIDE SEQUENCE</scope>
    <source>
        <strain evidence="7">STURGEONOMICS-FGT-2020</strain>
        <tissue evidence="7">Whole blood</tissue>
    </source>
</reference>
<dbReference type="Gene3D" id="1.10.238.10">
    <property type="entry name" value="EF-hand"/>
    <property type="match status" value="1"/>
</dbReference>
<dbReference type="PROSITE" id="PS50222">
    <property type="entry name" value="EF_HAND_2"/>
    <property type="match status" value="1"/>
</dbReference>
<evidence type="ECO:0000313" key="8">
    <source>
        <dbReference type="Proteomes" id="UP001230051"/>
    </source>
</evidence>
<evidence type="ECO:0000256" key="4">
    <source>
        <dbReference type="SAM" id="MobiDB-lite"/>
    </source>
</evidence>
<feature type="compositionally biased region" description="Basic residues" evidence="4">
    <location>
        <begin position="103"/>
        <end position="113"/>
    </location>
</feature>
<dbReference type="InterPro" id="IPR002048">
    <property type="entry name" value="EF_hand_dom"/>
</dbReference>
<feature type="region of interest" description="Disordered" evidence="4">
    <location>
        <begin position="1"/>
        <end position="154"/>
    </location>
</feature>
<protein>
    <recommendedName>
        <fullName evidence="6">EF-hand domain-containing protein</fullName>
    </recommendedName>
</protein>
<name>A0AAD8D107_ACIOX</name>
<keyword evidence="1" id="KW-0479">Metal-binding</keyword>
<dbReference type="Proteomes" id="UP001230051">
    <property type="component" value="Unassembled WGS sequence"/>
</dbReference>
<dbReference type="PANTHER" id="PTHR47500:SF3">
    <property type="entry name" value="EF-HAND DOMAIN-CONTAINING PROTEIN"/>
    <property type="match status" value="1"/>
</dbReference>
<feature type="transmembrane region" description="Helical" evidence="5">
    <location>
        <begin position="430"/>
        <end position="454"/>
    </location>
</feature>
<evidence type="ECO:0000259" key="6">
    <source>
        <dbReference type="PROSITE" id="PS50222"/>
    </source>
</evidence>
<sequence length="689" mass="75556">MEKEEEKQDCDSTQDLESKKEDDKSTIGDGSDIKEKEPVCTVLDSTKSASAHKTQCPQEPKKQKKVAYTVETKTESEESKTVNAAASRQHGRRKSSRLTPKDIRRKASIKYSKHGPGTKTKNELEEEEEEEEDEEDEDAGCSSAEWRSAKTGGKARQLTEQQIKAFREVFGLFDRNSENCVNAPLLGSRLKDLGLSVGEEELKMAVQSADIDGDGMVSFEDFLAVVTDFRRFSQALNVSSNFAKEVHSKDVVDTVFYTVITKMIGMGALSHKQTGEIVRYYHAMFMRTLKKKLMKLEGDHVIGDYSKGASLMGLTDKQLLKYLKPLCGSPLLNYIVVGLLLNYIVVGPLLNYIVVGPLLNYIVVGPLLNYIVVGPLLNYIVVGPLLNYIVVGPLLNYIVVGPLLNYIVVGPLLNYIVVGPLLNYIVVGPLLNYIVVGPLLNYIVVGPLLNYIVVGPLLNYIVVGPLLNYIVVGPLLNYIVVGPLLNYIVVGPLLNYIVVGPLLNYIVVGPLLNYIVVGPLLNYIVVGPLLNYIVVGPLLNYIVVGPLLNYIVVGPLLNYIVVGPLLNYIVVGPLLNYIVVGPLLNYIVVGPLLNYIVVGPLLNYIVNTNVYMAGIRMLSICKSCSPYSVLPCLTAEAQPKRLLRKSGLRHPALNPEGEPGGHISLHRKNTVGHQASNGSSATQHYPASS</sequence>
<keyword evidence="2" id="KW-0677">Repeat</keyword>
<feature type="compositionally biased region" description="Acidic residues" evidence="4">
    <location>
        <begin position="124"/>
        <end position="139"/>
    </location>
</feature>
<feature type="transmembrane region" description="Helical" evidence="5">
    <location>
        <begin position="523"/>
        <end position="544"/>
    </location>
</feature>
<comment type="caution">
    <text evidence="7">The sequence shown here is derived from an EMBL/GenBank/DDBJ whole genome shotgun (WGS) entry which is preliminary data.</text>
</comment>
<feature type="compositionally biased region" description="Polar residues" evidence="4">
    <location>
        <begin position="43"/>
        <end position="57"/>
    </location>
</feature>
<evidence type="ECO:0000256" key="2">
    <source>
        <dbReference type="ARBA" id="ARBA00022737"/>
    </source>
</evidence>
<keyword evidence="5" id="KW-0472">Membrane</keyword>
<accession>A0AAD8D107</accession>
<feature type="transmembrane region" description="Helical" evidence="5">
    <location>
        <begin position="367"/>
        <end position="391"/>
    </location>
</feature>
<feature type="transmembrane region" description="Helical" evidence="5">
    <location>
        <begin position="493"/>
        <end position="517"/>
    </location>
</feature>
<keyword evidence="5" id="KW-0812">Transmembrane</keyword>
<feature type="transmembrane region" description="Helical" evidence="5">
    <location>
        <begin position="331"/>
        <end position="355"/>
    </location>
</feature>
<dbReference type="AlphaFoldDB" id="A0AAD8D107"/>
<evidence type="ECO:0000313" key="7">
    <source>
        <dbReference type="EMBL" id="KAK1160404.1"/>
    </source>
</evidence>
<feature type="transmembrane region" description="Helical" evidence="5">
    <location>
        <begin position="556"/>
        <end position="580"/>
    </location>
</feature>
<evidence type="ECO:0000256" key="5">
    <source>
        <dbReference type="SAM" id="Phobius"/>
    </source>
</evidence>
<dbReference type="FunFam" id="1.10.238.10:FF:000178">
    <property type="entry name" value="Calmodulin-2 A"/>
    <property type="match status" value="1"/>
</dbReference>
<dbReference type="InterPro" id="IPR018247">
    <property type="entry name" value="EF_Hand_1_Ca_BS"/>
</dbReference>
<dbReference type="CDD" id="cd00051">
    <property type="entry name" value="EFh"/>
    <property type="match status" value="1"/>
</dbReference>
<organism evidence="7 8">
    <name type="scientific">Acipenser oxyrinchus oxyrinchus</name>
    <dbReference type="NCBI Taxonomy" id="40147"/>
    <lineage>
        <taxon>Eukaryota</taxon>
        <taxon>Metazoa</taxon>
        <taxon>Chordata</taxon>
        <taxon>Craniata</taxon>
        <taxon>Vertebrata</taxon>
        <taxon>Euteleostomi</taxon>
        <taxon>Actinopterygii</taxon>
        <taxon>Chondrostei</taxon>
        <taxon>Acipenseriformes</taxon>
        <taxon>Acipenseridae</taxon>
        <taxon>Acipenser</taxon>
    </lineage>
</organism>
<keyword evidence="3" id="KW-0106">Calcium</keyword>
<dbReference type="SMART" id="SM00054">
    <property type="entry name" value="EFh"/>
    <property type="match status" value="1"/>
</dbReference>
<feature type="compositionally biased region" description="Basic and acidic residues" evidence="4">
    <location>
        <begin position="1"/>
        <end position="38"/>
    </location>
</feature>
<dbReference type="SUPFAM" id="SSF47473">
    <property type="entry name" value="EF-hand"/>
    <property type="match status" value="1"/>
</dbReference>
<feature type="domain" description="EF-hand" evidence="6">
    <location>
        <begin position="197"/>
        <end position="232"/>
    </location>
</feature>
<dbReference type="InterPro" id="IPR011992">
    <property type="entry name" value="EF-hand-dom_pair"/>
</dbReference>
<dbReference type="InterPro" id="IPR043520">
    <property type="entry name" value="SPT21"/>
</dbReference>